<reference evidence="2" key="1">
    <citation type="journal article" date="2021" name="PeerJ">
        <title>Extensive microbial diversity within the chicken gut microbiome revealed by metagenomics and culture.</title>
        <authorList>
            <person name="Gilroy R."/>
            <person name="Ravi A."/>
            <person name="Getino M."/>
            <person name="Pursley I."/>
            <person name="Horton D.L."/>
            <person name="Alikhan N.F."/>
            <person name="Baker D."/>
            <person name="Gharbi K."/>
            <person name="Hall N."/>
            <person name="Watson M."/>
            <person name="Adriaenssens E.M."/>
            <person name="Foster-Nyarko E."/>
            <person name="Jarju S."/>
            <person name="Secka A."/>
            <person name="Antonio M."/>
            <person name="Oren A."/>
            <person name="Chaudhuri R.R."/>
            <person name="La Ragione R."/>
            <person name="Hildebrand F."/>
            <person name="Pallen M.J."/>
        </authorList>
    </citation>
    <scope>NUCLEOTIDE SEQUENCE</scope>
    <source>
        <strain evidence="2">CHK193-16274</strain>
    </source>
</reference>
<evidence type="ECO:0000259" key="1">
    <source>
        <dbReference type="Pfam" id="PF01370"/>
    </source>
</evidence>
<evidence type="ECO:0000313" key="3">
    <source>
        <dbReference type="Proteomes" id="UP000749320"/>
    </source>
</evidence>
<dbReference type="Proteomes" id="UP000749320">
    <property type="component" value="Unassembled WGS sequence"/>
</dbReference>
<reference evidence="2" key="2">
    <citation type="submission" date="2021-09" db="EMBL/GenBank/DDBJ databases">
        <authorList>
            <person name="Gilroy R."/>
        </authorList>
    </citation>
    <scope>NUCLEOTIDE SEQUENCE</scope>
    <source>
        <strain evidence="2">CHK193-16274</strain>
    </source>
</reference>
<evidence type="ECO:0000313" key="2">
    <source>
        <dbReference type="EMBL" id="HJF40544.1"/>
    </source>
</evidence>
<dbReference type="InterPro" id="IPR050177">
    <property type="entry name" value="Lipid_A_modif_metabolic_enz"/>
</dbReference>
<comment type="caution">
    <text evidence="2">The sequence shown here is derived from an EMBL/GenBank/DDBJ whole genome shotgun (WGS) entry which is preliminary data.</text>
</comment>
<organism evidence="2 3">
    <name type="scientific">Thomasclavelia spiroformis</name>
    <dbReference type="NCBI Taxonomy" id="29348"/>
    <lineage>
        <taxon>Bacteria</taxon>
        <taxon>Bacillati</taxon>
        <taxon>Bacillota</taxon>
        <taxon>Erysipelotrichia</taxon>
        <taxon>Erysipelotrichales</taxon>
        <taxon>Coprobacillaceae</taxon>
        <taxon>Thomasclavelia</taxon>
    </lineage>
</organism>
<protein>
    <submittedName>
        <fullName evidence="2">NAD-dependent epimerase/dehydratase family protein</fullName>
    </submittedName>
</protein>
<dbReference type="SUPFAM" id="SSF51735">
    <property type="entry name" value="NAD(P)-binding Rossmann-fold domains"/>
    <property type="match status" value="1"/>
</dbReference>
<dbReference type="PANTHER" id="PTHR43245">
    <property type="entry name" value="BIFUNCTIONAL POLYMYXIN RESISTANCE PROTEIN ARNA"/>
    <property type="match status" value="1"/>
</dbReference>
<proteinExistence type="predicted"/>
<dbReference type="InterPro" id="IPR001509">
    <property type="entry name" value="Epimerase_deHydtase"/>
</dbReference>
<sequence length="352" mass="39971">MKNRKSTLKEKAVLLGVPAIGAAVAVYKKNQARTQIYKDLLKNEEAKQKDKDNSGKKNSAKKRILITGQGSYIGESVEKWLVRFPESYDVDTVDMIGDAWKNTDFSVYDVVYHVAGIAHADVGNVTEEQKKLYYQVNTDLAVEVAEYAKKSGVKQFIFMSSMIVYSGCKEKIITEKTEPQPLNFYGDSKWQADQKLQELKDDKFKVVILRPPMIYGKGSKGNYPELAKLATRIPVFPKTKNRRSMLHIDNLCEFVKLMIDNEESGVFFPQNAEYTNTSEMVQMIATVHDHMMLIIPGMSWATKIMMHIPGKIGALSEKVFGDLAYDLTMSTYKENYRIHTLIDSIKATEETE</sequence>
<gene>
    <name evidence="2" type="ORF">K8V91_06430</name>
</gene>
<dbReference type="InterPro" id="IPR036291">
    <property type="entry name" value="NAD(P)-bd_dom_sf"/>
</dbReference>
<dbReference type="Pfam" id="PF01370">
    <property type="entry name" value="Epimerase"/>
    <property type="match status" value="1"/>
</dbReference>
<feature type="domain" description="NAD-dependent epimerase/dehydratase" evidence="1">
    <location>
        <begin position="107"/>
        <end position="264"/>
    </location>
</feature>
<dbReference type="AlphaFoldDB" id="A0A921GDI3"/>
<dbReference type="EMBL" id="DYWV01000218">
    <property type="protein sequence ID" value="HJF40544.1"/>
    <property type="molecule type" value="Genomic_DNA"/>
</dbReference>
<accession>A0A921GDI3</accession>
<dbReference type="Gene3D" id="3.40.50.720">
    <property type="entry name" value="NAD(P)-binding Rossmann-like Domain"/>
    <property type="match status" value="1"/>
</dbReference>
<dbReference type="RefSeq" id="WP_346698468.1">
    <property type="nucleotide sequence ID" value="NZ_CAWUZP010000137.1"/>
</dbReference>
<name>A0A921GDI3_9FIRM</name>
<dbReference type="PANTHER" id="PTHR43245:SF58">
    <property type="entry name" value="BLL5923 PROTEIN"/>
    <property type="match status" value="1"/>
</dbReference>